<protein>
    <submittedName>
        <fullName evidence="1">Uncharacterized protein</fullName>
    </submittedName>
</protein>
<dbReference type="EMBL" id="AP025739">
    <property type="protein sequence ID" value="BDI28742.1"/>
    <property type="molecule type" value="Genomic_DNA"/>
</dbReference>
<dbReference type="KEGG" id="ccot:CCAX7_007930"/>
<accession>A0A402CTU9</accession>
<sequence>MTVPVVEIPPGTTEGDIANDTSVLALAGWIIKRDVWLPLLVAVIYAEVAEATLVVFTVKLELVCPANTVVVAGTIAEGSPLDKATAVSTAGAVPRVTVPLDAFVPVTCTGLNVSEITPEGTVAGTTASCWYIDAPFRVAPMFA</sequence>
<gene>
    <name evidence="1" type="ORF">CCAX7_007930</name>
</gene>
<dbReference type="Proteomes" id="UP000287394">
    <property type="component" value="Chromosome"/>
</dbReference>
<evidence type="ECO:0000313" key="1">
    <source>
        <dbReference type="EMBL" id="BDI28742.1"/>
    </source>
</evidence>
<keyword evidence="2" id="KW-1185">Reference proteome</keyword>
<evidence type="ECO:0000313" key="2">
    <source>
        <dbReference type="Proteomes" id="UP000287394"/>
    </source>
</evidence>
<name>A0A402CTU9_9BACT</name>
<dbReference type="AlphaFoldDB" id="A0A402CTU9"/>
<reference evidence="1 2" key="1">
    <citation type="journal article" date="2019" name="Int. J. Syst. Evol. Microbiol.">
        <title>Capsulimonas corticalis gen. nov., sp. nov., an aerobic capsulated bacterium, of a novel bacterial order, Capsulimonadales ord. nov., of the class Armatimonadia of the phylum Armatimonadetes.</title>
        <authorList>
            <person name="Li J."/>
            <person name="Kudo C."/>
            <person name="Tonouchi A."/>
        </authorList>
    </citation>
    <scope>NUCLEOTIDE SEQUENCE [LARGE SCALE GENOMIC DNA]</scope>
    <source>
        <strain evidence="1 2">AX-7</strain>
    </source>
</reference>
<proteinExistence type="predicted"/>
<organism evidence="1 2">
    <name type="scientific">Capsulimonas corticalis</name>
    <dbReference type="NCBI Taxonomy" id="2219043"/>
    <lineage>
        <taxon>Bacteria</taxon>
        <taxon>Bacillati</taxon>
        <taxon>Armatimonadota</taxon>
        <taxon>Armatimonadia</taxon>
        <taxon>Capsulimonadales</taxon>
        <taxon>Capsulimonadaceae</taxon>
        <taxon>Capsulimonas</taxon>
    </lineage>
</organism>